<dbReference type="EMBL" id="MN234162">
    <property type="protein sequence ID" value="QFG08237.1"/>
    <property type="molecule type" value="Genomic_DNA"/>
</dbReference>
<evidence type="ECO:0000313" key="1">
    <source>
        <dbReference type="EMBL" id="QFG08237.1"/>
    </source>
</evidence>
<organism evidence="1 2">
    <name type="scientific">Gordonia phage GretelLyn</name>
    <dbReference type="NCBI Taxonomy" id="2599844"/>
    <lineage>
        <taxon>Viruses</taxon>
        <taxon>Duplodnaviria</taxon>
        <taxon>Heunggongvirae</taxon>
        <taxon>Uroviricota</taxon>
        <taxon>Caudoviricetes</taxon>
        <taxon>Dovevirinae</taxon>
        <taxon>Lambovirus</taxon>
        <taxon>Lambovirus sadboi</taxon>
    </lineage>
</organism>
<reference evidence="1 2" key="1">
    <citation type="submission" date="2019-07" db="EMBL/GenBank/DDBJ databases">
        <authorList>
            <person name="Lauer M.J."/>
            <person name="Stoner T.H."/>
            <person name="Garlena R.A."/>
            <person name="Russell D.A."/>
            <person name="Pope W.H."/>
            <person name="Jacobs-Sera D."/>
            <person name="Hatfull G.F."/>
        </authorList>
    </citation>
    <scope>NUCLEOTIDE SEQUENCE [LARGE SCALE GENOMIC DNA]</scope>
</reference>
<sequence>MKFAQCTKCGGSCDPVFDMVTVPTAFGEVEIPMCCDCYEEVYGEAGSED</sequence>
<proteinExistence type="predicted"/>
<protein>
    <submittedName>
        <fullName evidence="1">Uncharacterized protein</fullName>
    </submittedName>
</protein>
<accession>A0A5J6TEQ2</accession>
<name>A0A5J6TEQ2_9CAUD</name>
<gene>
    <name evidence="1" type="primary">59</name>
    <name evidence="1" type="ORF">PBI_GRETELLYN_59</name>
</gene>
<dbReference type="Proteomes" id="UP000325832">
    <property type="component" value="Genome"/>
</dbReference>
<evidence type="ECO:0000313" key="2">
    <source>
        <dbReference type="Proteomes" id="UP000325832"/>
    </source>
</evidence>